<feature type="region of interest" description="Disordered" evidence="1">
    <location>
        <begin position="1"/>
        <end position="25"/>
    </location>
</feature>
<name>A0A8J6AZN5_9EUKA</name>
<evidence type="ECO:0000313" key="3">
    <source>
        <dbReference type="Proteomes" id="UP000717585"/>
    </source>
</evidence>
<feature type="compositionally biased region" description="Basic residues" evidence="1">
    <location>
        <begin position="10"/>
        <end position="24"/>
    </location>
</feature>
<dbReference type="AlphaFoldDB" id="A0A8J6AZN5"/>
<comment type="caution">
    <text evidence="2">The sequence shown here is derived from an EMBL/GenBank/DDBJ whole genome shotgun (WGS) entry which is preliminary data.</text>
</comment>
<accession>A0A8J6AZN5</accession>
<keyword evidence="3" id="KW-1185">Reference proteome</keyword>
<gene>
    <name evidence="2" type="ORF">J8273_5302</name>
</gene>
<sequence length="177" mass="19909">MANSATPAGQRKRVNQQRKNKKSSNKRDVMKIVVVSSILVALLGSGAVGMIRQAIGTRDRSKMVAEAQRIREKAAELGIDDMEKVQALYRLNVTIDQYEELSVNKTFEEVYMERFTELQRQGVIPLLPEQEEMIRQQMAEAMEAGEMMGEGVETEADPLEEPAVEEVVVEPEEIVVE</sequence>
<protein>
    <submittedName>
        <fullName evidence="2">Uncharacterized protein</fullName>
    </submittedName>
</protein>
<reference evidence="2" key="1">
    <citation type="submission" date="2021-05" db="EMBL/GenBank/DDBJ databases">
        <title>A free-living protist that lacks canonical eukaryotic 1 DNA replication and segregation systems.</title>
        <authorList>
            <person name="Salas-Leiva D.E."/>
            <person name="Tromer E.C."/>
            <person name="Curtis B.A."/>
            <person name="Jerlstrom-Hultqvist J."/>
            <person name="Kolisko M."/>
            <person name="Yi Z."/>
            <person name="Salas-Leiva J.S."/>
            <person name="Gallot-Lavallee L."/>
            <person name="Kops G.J.P.L."/>
            <person name="Archibald J.M."/>
            <person name="Simpson A.G.B."/>
            <person name="Roger A.J."/>
        </authorList>
    </citation>
    <scope>NUCLEOTIDE SEQUENCE</scope>
    <source>
        <strain evidence="2">BICM</strain>
    </source>
</reference>
<evidence type="ECO:0000313" key="2">
    <source>
        <dbReference type="EMBL" id="KAG9392313.1"/>
    </source>
</evidence>
<organism evidence="2 3">
    <name type="scientific">Carpediemonas membranifera</name>
    <dbReference type="NCBI Taxonomy" id="201153"/>
    <lineage>
        <taxon>Eukaryota</taxon>
        <taxon>Metamonada</taxon>
        <taxon>Carpediemonas-like organisms</taxon>
        <taxon>Carpediemonas</taxon>
    </lineage>
</organism>
<proteinExistence type="predicted"/>
<dbReference type="EMBL" id="JAHDYR010000038">
    <property type="protein sequence ID" value="KAG9392313.1"/>
    <property type="molecule type" value="Genomic_DNA"/>
</dbReference>
<dbReference type="Proteomes" id="UP000717585">
    <property type="component" value="Unassembled WGS sequence"/>
</dbReference>
<evidence type="ECO:0000256" key="1">
    <source>
        <dbReference type="SAM" id="MobiDB-lite"/>
    </source>
</evidence>